<dbReference type="Pfam" id="PF17406">
    <property type="entry name" value="Nrap_D5"/>
    <property type="match status" value="1"/>
</dbReference>
<evidence type="ECO:0000313" key="13">
    <source>
        <dbReference type="EMBL" id="CCM06300.1"/>
    </source>
</evidence>
<dbReference type="AlphaFoldDB" id="J4GX07"/>
<keyword evidence="3 5" id="KW-0694">RNA-binding</keyword>
<evidence type="ECO:0000256" key="6">
    <source>
        <dbReference type="SAM" id="MobiDB-lite"/>
    </source>
</evidence>
<dbReference type="InterPro" id="IPR035367">
    <property type="entry name" value="Nrap_D2"/>
</dbReference>
<evidence type="ECO:0000256" key="2">
    <source>
        <dbReference type="ARBA" id="ARBA00006674"/>
    </source>
</evidence>
<accession>J4GX07</accession>
<dbReference type="Pfam" id="PF17407">
    <property type="entry name" value="Nrap_D6"/>
    <property type="match status" value="1"/>
</dbReference>
<gene>
    <name evidence="13" type="ORF">FIBRA_08551</name>
</gene>
<evidence type="ECO:0000256" key="1">
    <source>
        <dbReference type="ARBA" id="ARBA00004604"/>
    </source>
</evidence>
<dbReference type="Gene3D" id="3.30.70.3030">
    <property type="match status" value="1"/>
</dbReference>
<evidence type="ECO:0000259" key="8">
    <source>
        <dbReference type="Pfam" id="PF17403"/>
    </source>
</evidence>
<dbReference type="GO" id="GO:0006364">
    <property type="term" value="P:rRNA processing"/>
    <property type="evidence" value="ECO:0007669"/>
    <property type="project" value="UniProtKB-KW"/>
</dbReference>
<dbReference type="OrthoDB" id="10251401at2759"/>
<evidence type="ECO:0000256" key="3">
    <source>
        <dbReference type="ARBA" id="ARBA00022884"/>
    </source>
</evidence>
<keyword evidence="5" id="KW-0687">Ribonucleoprotein</keyword>
<dbReference type="InterPro" id="IPR035371">
    <property type="entry name" value="Nrap_D6"/>
</dbReference>
<evidence type="ECO:0000256" key="5">
    <source>
        <dbReference type="RuleBase" id="RU364032"/>
    </source>
</evidence>
<dbReference type="GO" id="GO:0032545">
    <property type="term" value="C:CURI complex"/>
    <property type="evidence" value="ECO:0007669"/>
    <property type="project" value="TreeGrafter"/>
</dbReference>
<dbReference type="InParanoid" id="J4GX07"/>
<evidence type="ECO:0000256" key="4">
    <source>
        <dbReference type="ARBA" id="ARBA00023242"/>
    </source>
</evidence>
<keyword evidence="5" id="KW-0698">rRNA processing</keyword>
<keyword evidence="14" id="KW-1185">Reference proteome</keyword>
<evidence type="ECO:0000259" key="11">
    <source>
        <dbReference type="Pfam" id="PF17406"/>
    </source>
</evidence>
<keyword evidence="5" id="KW-0690">Ribosome biogenesis</keyword>
<feature type="domain" description="Nrap protein" evidence="11">
    <location>
        <begin position="933"/>
        <end position="1087"/>
    </location>
</feature>
<dbReference type="FunCoup" id="J4GX07">
    <property type="interactions" value="565"/>
</dbReference>
<dbReference type="GO" id="GO:0032040">
    <property type="term" value="C:small-subunit processome"/>
    <property type="evidence" value="ECO:0007669"/>
    <property type="project" value="TreeGrafter"/>
</dbReference>
<feature type="domain" description="Nrap protein" evidence="7">
    <location>
        <begin position="212"/>
        <end position="365"/>
    </location>
</feature>
<dbReference type="Pfam" id="PF03813">
    <property type="entry name" value="Nrap"/>
    <property type="match status" value="1"/>
</dbReference>
<dbReference type="GeneID" id="24101200"/>
<dbReference type="PANTHER" id="PTHR17972:SF0">
    <property type="entry name" value="NUCLEOLAR PROTEIN 6"/>
    <property type="match status" value="1"/>
</dbReference>
<dbReference type="EMBL" id="HE797275">
    <property type="protein sequence ID" value="CCM06300.1"/>
    <property type="molecule type" value="Genomic_DNA"/>
</dbReference>
<comment type="subcellular location">
    <subcellularLocation>
        <location evidence="1 5">Nucleus</location>
        <location evidence="1 5">Nucleolus</location>
    </subcellularLocation>
</comment>
<sequence>MSNLKRKRGTETHKTSPKRRRPGLENVSDAASIPRKQSLEDGVANEEDEYAESEGSVQDGIMEEWSGISEQGKNMEAAGHSGTHTHKPPRGEELRDIKDAADLYRSTSFKLQIDVLLPNIRPKYARSAPLERFLFTLYTFLKDLSPVAPQHPLSASRDLLKKGIAVPYPLPLPTEDTNWKVSFEKPSDILLVGSWAVKMSVKAKDQRRYVADVAVTMPETLFQEKDYMNSRFFHKRAYYLAVIAGAVSNKKSGMDVDVFYESASGDPRLTTLVLRPKHGMLAHTRIRSASHDADQSAVDFTSLNVEVRIMPVLPSSSPIPLQRLSPSRSNIRISSNDAPSPLCNSALLLCTTYKSHMITMHALAESVPAFADALALLRVWANQRGYGVGDRLCMRHFDTRGPWWAAVLELLVNGEESLPGTTFHKTAKRKPLGKGLSSYQLFKAALDLLARHDFEKEHIFVKTNDGHRFPPEDYALHEAVFVDSTSTVNLLAGVPLSALEMLRHDAKMTLDILDHSNLSEDPFDAVFMRDKRDVATRFDIVLRLNLSSAKLRDPNTHASVEHGSAYNALLEHLVSCLYRGLGNRTKAISVLHPAPQARPVSQAHPSNPSTIHVGLLLDTEHAFRLVDHGPTAEEQDSEAAQAFREFWGEKAELRRFKDGSIVESVVWSVSTADERTHIPVHIARHVLARHCGLIGDAVRTWQTQFDSVVRLPESITGIYRTTGAQTGFKAAMSAFDELVRAMKGLDDRIPLAILTVSPIAEALRYTSVHSPVAAPGPVIFALPQFARYVEPMEIVIEFEKSARWPDDLRAIQKIKLAFFEALASALATSIKGLTASVVVGHGAESSDIADQACLEIVTADGWAFRARIWHDREAILLSRLIDDKPHIAPHMKRQREGDPQERQAALSAQEVYQRRFVHAPRHHRAIAALCHSFSAFAGTVRLVKRWFAAHWLLRGHVSVEAVELLCASVFLRSAQSTVEGLGSPGSKERGFALVVELLKDWEWSQGMYIPLYHGTDDGGDKTPAVTVTAGAKTGVWALATELDSGGHVWTSSGPDAIVARRIRALAQATWVALQGMESGSFEAMTLFLHPLEHYDFIIELDPAVLPRYVQNVRADPAIWAQRAKYANTRADAEDVRLCPGFDPAQAFFDDLKRVYKDTFILFYDPLGGDRFGAVWDPSLKAPRPFRALGGFSSEPIRKEGKAKDKDKALVKLNENAILSEIERMGAGLVKNIVIRE</sequence>
<dbReference type="Pfam" id="PF17403">
    <property type="entry name" value="Nrap_D2"/>
    <property type="match status" value="1"/>
</dbReference>
<dbReference type="InterPro" id="IPR035082">
    <property type="entry name" value="Nrap_D1"/>
</dbReference>
<feature type="domain" description="Nrap protein" evidence="12">
    <location>
        <begin position="1091"/>
        <end position="1232"/>
    </location>
</feature>
<evidence type="ECO:0000259" key="12">
    <source>
        <dbReference type="Pfam" id="PF17407"/>
    </source>
</evidence>
<keyword evidence="4 5" id="KW-0539">Nucleus</keyword>
<feature type="domain" description="Nrap protein" evidence="8">
    <location>
        <begin position="369"/>
        <end position="529"/>
    </location>
</feature>
<dbReference type="InterPro" id="IPR005554">
    <property type="entry name" value="NOL6/Upt22"/>
</dbReference>
<dbReference type="Proteomes" id="UP000006352">
    <property type="component" value="Unassembled WGS sequence"/>
</dbReference>
<dbReference type="HOGENOM" id="CLU_003502_1_1_1"/>
<evidence type="ECO:0000313" key="14">
    <source>
        <dbReference type="Proteomes" id="UP000006352"/>
    </source>
</evidence>
<dbReference type="GO" id="GO:0034456">
    <property type="term" value="C:UTP-C complex"/>
    <property type="evidence" value="ECO:0007669"/>
    <property type="project" value="TreeGrafter"/>
</dbReference>
<proteinExistence type="inferred from homology"/>
<protein>
    <recommendedName>
        <fullName evidence="5">U3 small nucleolar RNA-associated protein 22</fullName>
    </recommendedName>
</protein>
<name>J4GX07_9APHY</name>
<evidence type="ECO:0000259" key="9">
    <source>
        <dbReference type="Pfam" id="PF17404"/>
    </source>
</evidence>
<dbReference type="Pfam" id="PF17405">
    <property type="entry name" value="Nrap_D4"/>
    <property type="match status" value="1"/>
</dbReference>
<dbReference type="Pfam" id="PF17404">
    <property type="entry name" value="Nrap_D3"/>
    <property type="match status" value="1"/>
</dbReference>
<feature type="domain" description="Nrap protein" evidence="9">
    <location>
        <begin position="536"/>
        <end position="691"/>
    </location>
</feature>
<dbReference type="PANTHER" id="PTHR17972">
    <property type="entry name" value="NUCLEOLAR RNA-ASSOCIATED PROTEIN"/>
    <property type="match status" value="1"/>
</dbReference>
<comment type="similarity">
    <text evidence="2 5">Belongs to the NRAP family.</text>
</comment>
<dbReference type="STRING" id="599839.J4GX07"/>
<dbReference type="InterPro" id="IPR035369">
    <property type="entry name" value="Nrap_D4"/>
</dbReference>
<dbReference type="Gene3D" id="1.10.1410.10">
    <property type="match status" value="1"/>
</dbReference>
<evidence type="ECO:0000259" key="10">
    <source>
        <dbReference type="Pfam" id="PF17405"/>
    </source>
</evidence>
<dbReference type="GO" id="GO:0003723">
    <property type="term" value="F:RNA binding"/>
    <property type="evidence" value="ECO:0007669"/>
    <property type="project" value="UniProtKB-KW"/>
</dbReference>
<dbReference type="RefSeq" id="XP_012185583.1">
    <property type="nucleotide sequence ID" value="XM_012330193.1"/>
</dbReference>
<dbReference type="InterPro" id="IPR035370">
    <property type="entry name" value="Nrap_D5"/>
</dbReference>
<feature type="compositionally biased region" description="Acidic residues" evidence="6">
    <location>
        <begin position="43"/>
        <end position="52"/>
    </location>
</feature>
<dbReference type="InterPro" id="IPR035368">
    <property type="entry name" value="Nrap_D3"/>
</dbReference>
<evidence type="ECO:0000259" key="7">
    <source>
        <dbReference type="Pfam" id="PF03813"/>
    </source>
</evidence>
<feature type="domain" description="Nrap protein" evidence="10">
    <location>
        <begin position="705"/>
        <end position="931"/>
    </location>
</feature>
<dbReference type="GO" id="GO:0006409">
    <property type="term" value="P:tRNA export from nucleus"/>
    <property type="evidence" value="ECO:0007669"/>
    <property type="project" value="TreeGrafter"/>
</dbReference>
<reference evidence="13 14" key="1">
    <citation type="journal article" date="2012" name="Appl. Environ. Microbiol.">
        <title>Short-read sequencing for genomic analysis of the brown rot fungus Fibroporia radiculosa.</title>
        <authorList>
            <person name="Tang J.D."/>
            <person name="Perkins A.D."/>
            <person name="Sonstegard T.S."/>
            <person name="Schroeder S.G."/>
            <person name="Burgess S.C."/>
            <person name="Diehl S.V."/>
        </authorList>
    </citation>
    <scope>NUCLEOTIDE SEQUENCE [LARGE SCALE GENOMIC DNA]</scope>
    <source>
        <strain evidence="13 14">TFFH 294</strain>
    </source>
</reference>
<organism evidence="13 14">
    <name type="scientific">Fibroporia radiculosa</name>
    <dbReference type="NCBI Taxonomy" id="599839"/>
    <lineage>
        <taxon>Eukaryota</taxon>
        <taxon>Fungi</taxon>
        <taxon>Dikarya</taxon>
        <taxon>Basidiomycota</taxon>
        <taxon>Agaricomycotina</taxon>
        <taxon>Agaricomycetes</taxon>
        <taxon>Polyporales</taxon>
        <taxon>Fibroporiaceae</taxon>
        <taxon>Fibroporia</taxon>
    </lineage>
</organism>
<feature type="region of interest" description="Disordered" evidence="6">
    <location>
        <begin position="1"/>
        <end position="60"/>
    </location>
</feature>